<gene>
    <name evidence="5" type="primary">lptB</name>
    <name evidence="5" type="ORF">Pan44_53970</name>
</gene>
<dbReference type="KEGG" id="ccos:Pan44_53970"/>
<dbReference type="InterPro" id="IPR017871">
    <property type="entry name" value="ABC_transporter-like_CS"/>
</dbReference>
<name>A0A517SMH8_9PLAN</name>
<keyword evidence="2" id="KW-0547">Nucleotide-binding</keyword>
<dbReference type="Gene3D" id="3.40.50.300">
    <property type="entry name" value="P-loop containing nucleotide triphosphate hydrolases"/>
    <property type="match status" value="1"/>
</dbReference>
<dbReference type="GO" id="GO:0055085">
    <property type="term" value="P:transmembrane transport"/>
    <property type="evidence" value="ECO:0007669"/>
    <property type="project" value="InterPro"/>
</dbReference>
<dbReference type="OrthoDB" id="9805514at2"/>
<dbReference type="InterPro" id="IPR003593">
    <property type="entry name" value="AAA+_ATPase"/>
</dbReference>
<dbReference type="Proteomes" id="UP000315700">
    <property type="component" value="Chromosome"/>
</dbReference>
<organism evidence="5 6">
    <name type="scientific">Caulifigura coniformis</name>
    <dbReference type="NCBI Taxonomy" id="2527983"/>
    <lineage>
        <taxon>Bacteria</taxon>
        <taxon>Pseudomonadati</taxon>
        <taxon>Planctomycetota</taxon>
        <taxon>Planctomycetia</taxon>
        <taxon>Planctomycetales</taxon>
        <taxon>Planctomycetaceae</taxon>
        <taxon>Caulifigura</taxon>
    </lineage>
</organism>
<dbReference type="GO" id="GO:0005524">
    <property type="term" value="F:ATP binding"/>
    <property type="evidence" value="ECO:0007669"/>
    <property type="project" value="UniProtKB-KW"/>
</dbReference>
<dbReference type="NCBIfam" id="TIGR04406">
    <property type="entry name" value="LPS_export_lptB"/>
    <property type="match status" value="1"/>
</dbReference>
<evidence type="ECO:0000256" key="2">
    <source>
        <dbReference type="ARBA" id="ARBA00022741"/>
    </source>
</evidence>
<keyword evidence="1" id="KW-0813">Transport</keyword>
<accession>A0A517SMH8</accession>
<dbReference type="PANTHER" id="PTHR45772:SF10">
    <property type="entry name" value="LIPOPOLYSACCHARIDE EXPORT SYSTEM ATP-BINDING PROTEIN LPTB"/>
    <property type="match status" value="1"/>
</dbReference>
<keyword evidence="3 5" id="KW-0067">ATP-binding</keyword>
<dbReference type="InterPro" id="IPR051120">
    <property type="entry name" value="ABC_AA/LPS_Transport"/>
</dbReference>
<proteinExistence type="predicted"/>
<dbReference type="EC" id="3.6.3.-" evidence="5"/>
<dbReference type="PROSITE" id="PS50893">
    <property type="entry name" value="ABC_TRANSPORTER_2"/>
    <property type="match status" value="1"/>
</dbReference>
<dbReference type="InterPro" id="IPR027417">
    <property type="entry name" value="P-loop_NTPase"/>
</dbReference>
<dbReference type="InterPro" id="IPR003439">
    <property type="entry name" value="ABC_transporter-like_ATP-bd"/>
</dbReference>
<dbReference type="FunCoup" id="A0A517SMH8">
    <property type="interactions" value="142"/>
</dbReference>
<dbReference type="GO" id="GO:0016887">
    <property type="term" value="F:ATP hydrolysis activity"/>
    <property type="evidence" value="ECO:0007669"/>
    <property type="project" value="InterPro"/>
</dbReference>
<dbReference type="InParanoid" id="A0A517SMH8"/>
<sequence>MSLLECSGLAKTYPGGKRAVNGVSFYVDPGEIVGLLGPNGAGKTTTFRMSCGLIAPTEGRVMLNGKDVTRWPMYQRARNGMGYLPQDQSIFVKLSVEQNIQAVLEFLPITYRDRVNTINRLLGEFGLTSKRKQISSTLSGGERRRLEIARCLASNPKIILLDEPFTGIDPRTINDIQDIIAHLRTDGISILLTDHRERETLTITDRSYVVCDGQVLVSGDAATVLNDPTAQDRYFGKRFDATSIIEEKSHFKPRKAS</sequence>
<dbReference type="SUPFAM" id="SSF52540">
    <property type="entry name" value="P-loop containing nucleoside triphosphate hydrolases"/>
    <property type="match status" value="1"/>
</dbReference>
<dbReference type="InterPro" id="IPR030921">
    <property type="entry name" value="LPS_export_LptB"/>
</dbReference>
<keyword evidence="5" id="KW-0378">Hydrolase</keyword>
<evidence type="ECO:0000313" key="5">
    <source>
        <dbReference type="EMBL" id="QDT57329.1"/>
    </source>
</evidence>
<dbReference type="AlphaFoldDB" id="A0A517SMH8"/>
<dbReference type="Pfam" id="PF00005">
    <property type="entry name" value="ABC_tran"/>
    <property type="match status" value="1"/>
</dbReference>
<evidence type="ECO:0000259" key="4">
    <source>
        <dbReference type="PROSITE" id="PS50893"/>
    </source>
</evidence>
<evidence type="ECO:0000256" key="3">
    <source>
        <dbReference type="ARBA" id="ARBA00022840"/>
    </source>
</evidence>
<reference evidence="5 6" key="1">
    <citation type="submission" date="2019-02" db="EMBL/GenBank/DDBJ databases">
        <title>Deep-cultivation of Planctomycetes and their phenomic and genomic characterization uncovers novel biology.</title>
        <authorList>
            <person name="Wiegand S."/>
            <person name="Jogler M."/>
            <person name="Boedeker C."/>
            <person name="Pinto D."/>
            <person name="Vollmers J."/>
            <person name="Rivas-Marin E."/>
            <person name="Kohn T."/>
            <person name="Peeters S.H."/>
            <person name="Heuer A."/>
            <person name="Rast P."/>
            <person name="Oberbeckmann S."/>
            <person name="Bunk B."/>
            <person name="Jeske O."/>
            <person name="Meyerdierks A."/>
            <person name="Storesund J.E."/>
            <person name="Kallscheuer N."/>
            <person name="Luecker S."/>
            <person name="Lage O.M."/>
            <person name="Pohl T."/>
            <person name="Merkel B.J."/>
            <person name="Hornburger P."/>
            <person name="Mueller R.-W."/>
            <person name="Bruemmer F."/>
            <person name="Labrenz M."/>
            <person name="Spormann A.M."/>
            <person name="Op den Camp H."/>
            <person name="Overmann J."/>
            <person name="Amann R."/>
            <person name="Jetten M.S.M."/>
            <person name="Mascher T."/>
            <person name="Medema M.H."/>
            <person name="Devos D.P."/>
            <person name="Kaster A.-K."/>
            <person name="Ovreas L."/>
            <person name="Rohde M."/>
            <person name="Galperin M.Y."/>
            <person name="Jogler C."/>
        </authorList>
    </citation>
    <scope>NUCLEOTIDE SEQUENCE [LARGE SCALE GENOMIC DNA]</scope>
    <source>
        <strain evidence="5 6">Pan44</strain>
    </source>
</reference>
<protein>
    <submittedName>
        <fullName evidence="5">Lipopolysaccharide export system ATP-binding protein LptB</fullName>
        <ecNumber evidence="5">3.6.3.-</ecNumber>
    </submittedName>
</protein>
<dbReference type="GO" id="GO:0043190">
    <property type="term" value="C:ATP-binding cassette (ABC) transporter complex"/>
    <property type="evidence" value="ECO:0007669"/>
    <property type="project" value="InterPro"/>
</dbReference>
<dbReference type="SMART" id="SM00382">
    <property type="entry name" value="AAA"/>
    <property type="match status" value="1"/>
</dbReference>
<dbReference type="PROSITE" id="PS00211">
    <property type="entry name" value="ABC_TRANSPORTER_1"/>
    <property type="match status" value="1"/>
</dbReference>
<dbReference type="EMBL" id="CP036271">
    <property type="protein sequence ID" value="QDT57329.1"/>
    <property type="molecule type" value="Genomic_DNA"/>
</dbReference>
<evidence type="ECO:0000256" key="1">
    <source>
        <dbReference type="ARBA" id="ARBA00022448"/>
    </source>
</evidence>
<evidence type="ECO:0000313" key="6">
    <source>
        <dbReference type="Proteomes" id="UP000315700"/>
    </source>
</evidence>
<keyword evidence="6" id="KW-1185">Reference proteome</keyword>
<feature type="domain" description="ABC transporter" evidence="4">
    <location>
        <begin position="4"/>
        <end position="237"/>
    </location>
</feature>
<dbReference type="PANTHER" id="PTHR45772">
    <property type="entry name" value="CONSERVED COMPONENT OF ABC TRANSPORTER FOR NATURAL AMINO ACIDS-RELATED"/>
    <property type="match status" value="1"/>
</dbReference>